<gene>
    <name evidence="4" type="ORF">J437_LFUL018699</name>
</gene>
<keyword evidence="2" id="KW-1133">Transmembrane helix</keyword>
<proteinExistence type="inferred from homology"/>
<dbReference type="PANTHER" id="PTHR12286:SF5">
    <property type="entry name" value="SACCHAROPINE DEHYDROGENASE-LIKE OXIDOREDUCTASE"/>
    <property type="match status" value="1"/>
</dbReference>
<protein>
    <recommendedName>
        <fullName evidence="3">Saccharopine dehydrogenase NADP binding domain-containing protein</fullName>
    </recommendedName>
</protein>
<evidence type="ECO:0000313" key="5">
    <source>
        <dbReference type="Proteomes" id="UP000792457"/>
    </source>
</evidence>
<reference evidence="4" key="2">
    <citation type="submission" date="2017-10" db="EMBL/GenBank/DDBJ databases">
        <title>Ladona fulva Genome sequencing and assembly.</title>
        <authorList>
            <person name="Murali S."/>
            <person name="Richards S."/>
            <person name="Bandaranaike D."/>
            <person name="Bellair M."/>
            <person name="Blankenburg K."/>
            <person name="Chao H."/>
            <person name="Dinh H."/>
            <person name="Doddapaneni H."/>
            <person name="Dugan-Rocha S."/>
            <person name="Elkadiri S."/>
            <person name="Gnanaolivu R."/>
            <person name="Hernandez B."/>
            <person name="Skinner E."/>
            <person name="Javaid M."/>
            <person name="Lee S."/>
            <person name="Li M."/>
            <person name="Ming W."/>
            <person name="Munidasa M."/>
            <person name="Muniz J."/>
            <person name="Nguyen L."/>
            <person name="Hughes D."/>
            <person name="Osuji N."/>
            <person name="Pu L.-L."/>
            <person name="Puazo M."/>
            <person name="Qu C."/>
            <person name="Quiroz J."/>
            <person name="Raj R."/>
            <person name="Weissenberger G."/>
            <person name="Xin Y."/>
            <person name="Zou X."/>
            <person name="Han Y."/>
            <person name="Worley K."/>
            <person name="Muzny D."/>
            <person name="Gibbs R."/>
        </authorList>
    </citation>
    <scope>NUCLEOTIDE SEQUENCE</scope>
    <source>
        <strain evidence="4">Sampled in the wild</strain>
    </source>
</reference>
<evidence type="ECO:0000256" key="1">
    <source>
        <dbReference type="ARBA" id="ARBA00038048"/>
    </source>
</evidence>
<dbReference type="AlphaFoldDB" id="A0A8K0KR57"/>
<dbReference type="GO" id="GO:0005886">
    <property type="term" value="C:plasma membrane"/>
    <property type="evidence" value="ECO:0007669"/>
    <property type="project" value="TreeGrafter"/>
</dbReference>
<dbReference type="Pfam" id="PF03435">
    <property type="entry name" value="Sacchrp_dh_NADP"/>
    <property type="match status" value="1"/>
</dbReference>
<dbReference type="GO" id="GO:0009247">
    <property type="term" value="P:glycolipid biosynthetic process"/>
    <property type="evidence" value="ECO:0007669"/>
    <property type="project" value="TreeGrafter"/>
</dbReference>
<dbReference type="OrthoDB" id="10268090at2759"/>
<keyword evidence="2" id="KW-0812">Transmembrane</keyword>
<reference evidence="4" key="1">
    <citation type="submission" date="2013-04" db="EMBL/GenBank/DDBJ databases">
        <authorList>
            <person name="Qu J."/>
            <person name="Murali S.C."/>
            <person name="Bandaranaike D."/>
            <person name="Bellair M."/>
            <person name="Blankenburg K."/>
            <person name="Chao H."/>
            <person name="Dinh H."/>
            <person name="Doddapaneni H."/>
            <person name="Downs B."/>
            <person name="Dugan-Rocha S."/>
            <person name="Elkadiri S."/>
            <person name="Gnanaolivu R.D."/>
            <person name="Hernandez B."/>
            <person name="Javaid M."/>
            <person name="Jayaseelan J.C."/>
            <person name="Lee S."/>
            <person name="Li M."/>
            <person name="Ming W."/>
            <person name="Munidasa M."/>
            <person name="Muniz J."/>
            <person name="Nguyen L."/>
            <person name="Ongeri F."/>
            <person name="Osuji N."/>
            <person name="Pu L.-L."/>
            <person name="Puazo M."/>
            <person name="Qu C."/>
            <person name="Quiroz J."/>
            <person name="Raj R."/>
            <person name="Weissenberger G."/>
            <person name="Xin Y."/>
            <person name="Zou X."/>
            <person name="Han Y."/>
            <person name="Richards S."/>
            <person name="Worley K."/>
            <person name="Muzny D."/>
            <person name="Gibbs R."/>
        </authorList>
    </citation>
    <scope>NUCLEOTIDE SEQUENCE</scope>
    <source>
        <strain evidence="4">Sampled in the wild</strain>
    </source>
</reference>
<accession>A0A8K0KR57</accession>
<dbReference type="Gene3D" id="3.40.50.720">
    <property type="entry name" value="NAD(P)-binding Rossmann-like Domain"/>
    <property type="match status" value="1"/>
</dbReference>
<dbReference type="InterPro" id="IPR005097">
    <property type="entry name" value="Sacchrp_dh_NADP-bd"/>
</dbReference>
<dbReference type="Proteomes" id="UP000792457">
    <property type="component" value="Unassembled WGS sequence"/>
</dbReference>
<organism evidence="4 5">
    <name type="scientific">Ladona fulva</name>
    <name type="common">Scarce chaser dragonfly</name>
    <name type="synonym">Libellula fulva</name>
    <dbReference type="NCBI Taxonomy" id="123851"/>
    <lineage>
        <taxon>Eukaryota</taxon>
        <taxon>Metazoa</taxon>
        <taxon>Ecdysozoa</taxon>
        <taxon>Arthropoda</taxon>
        <taxon>Hexapoda</taxon>
        <taxon>Insecta</taxon>
        <taxon>Pterygota</taxon>
        <taxon>Palaeoptera</taxon>
        <taxon>Odonata</taxon>
        <taxon>Epiprocta</taxon>
        <taxon>Anisoptera</taxon>
        <taxon>Libelluloidea</taxon>
        <taxon>Libellulidae</taxon>
        <taxon>Ladona</taxon>
    </lineage>
</organism>
<feature type="domain" description="Saccharopine dehydrogenase NADP binding" evidence="3">
    <location>
        <begin position="13"/>
        <end position="147"/>
    </location>
</feature>
<comment type="caution">
    <text evidence="4">The sequence shown here is derived from an EMBL/GenBank/DDBJ whole genome shotgun (WGS) entry which is preliminary data.</text>
</comment>
<dbReference type="PANTHER" id="PTHR12286">
    <property type="entry name" value="SACCHAROPINE DEHYDROGENASE-LIKE OXIDOREDUCTASE"/>
    <property type="match status" value="1"/>
</dbReference>
<dbReference type="GO" id="GO:0005739">
    <property type="term" value="C:mitochondrion"/>
    <property type="evidence" value="ECO:0007669"/>
    <property type="project" value="TreeGrafter"/>
</dbReference>
<dbReference type="InterPro" id="IPR036291">
    <property type="entry name" value="NAD(P)-bd_dom_sf"/>
</dbReference>
<keyword evidence="5" id="KW-1185">Reference proteome</keyword>
<dbReference type="SUPFAM" id="SSF51735">
    <property type="entry name" value="NAD(P)-binding Rossmann-fold domains"/>
    <property type="match status" value="1"/>
</dbReference>
<evidence type="ECO:0000259" key="3">
    <source>
        <dbReference type="Pfam" id="PF03435"/>
    </source>
</evidence>
<keyword evidence="2" id="KW-0472">Membrane</keyword>
<feature type="transmembrane region" description="Helical" evidence="2">
    <location>
        <begin position="250"/>
        <end position="273"/>
    </location>
</feature>
<dbReference type="FunFam" id="3.40.50.720:FF:000178">
    <property type="entry name" value="Saccharopine dehydrogenase-like oxidoreductase"/>
    <property type="match status" value="1"/>
</dbReference>
<dbReference type="InterPro" id="IPR051276">
    <property type="entry name" value="Saccharopine_DH-like_oxidrdct"/>
</dbReference>
<evidence type="ECO:0000256" key="2">
    <source>
        <dbReference type="SAM" id="Phobius"/>
    </source>
</evidence>
<comment type="similarity">
    <text evidence="1">Belongs to the saccharopine dehydrogenase family.</text>
</comment>
<dbReference type="GO" id="GO:0005811">
    <property type="term" value="C:lipid droplet"/>
    <property type="evidence" value="ECO:0007669"/>
    <property type="project" value="TreeGrafter"/>
</dbReference>
<dbReference type="EMBL" id="KZ309475">
    <property type="protein sequence ID" value="KAG8238949.1"/>
    <property type="molecule type" value="Genomic_DNA"/>
</dbReference>
<sequence length="407" mass="45169">MLKMSSAEKRLDIIIYGATGFTGRYTVEEMTKLAAEKPSLTWGISGRNKTKLEDLIKEISEKTGKDLSNLPVVVANNDDEDSLCEMAAKARVIVNCVGPYRFYGEPVIKACIASGTHHVDVSGEPQYMERMQLEYHEASKAKGIYIVSACGFDSIPADLGVVFFSQKFGGEVNSVETYLSSKCDVPNKILEISYSSDIKGEDPIKLSSLHNSNIANGWCLPFLGSDRSVVYRTQRYLYEHEKKRPVQMQAYVRIGSLWSSFMVIFVALMFSVLTKFKMGRKMLLKYPRFFSGGFISHDGPTEEVMKATHFQMTFNLEGWKEPLAEVTDNHAAAPDKRMLAQVKGTNPGYGATCVALLLSGLTILDESDKMPDKGGVYPPGAAFAKTSLVERLMKNGMTFEVIKEELA</sequence>
<name>A0A8K0KR57_LADFU</name>
<evidence type="ECO:0000313" key="4">
    <source>
        <dbReference type="EMBL" id="KAG8238949.1"/>
    </source>
</evidence>